<dbReference type="InterPro" id="IPR032818">
    <property type="entry name" value="DedA-like"/>
</dbReference>
<evidence type="ECO:0000256" key="5">
    <source>
        <dbReference type="ARBA" id="ARBA00022989"/>
    </source>
</evidence>
<feature type="transmembrane region" description="Helical" evidence="7">
    <location>
        <begin position="413"/>
        <end position="437"/>
    </location>
</feature>
<dbReference type="KEGG" id="bfn:OI25_7676"/>
<evidence type="ECO:0000259" key="9">
    <source>
        <dbReference type="Pfam" id="PF09335"/>
    </source>
</evidence>
<dbReference type="Pfam" id="PF01569">
    <property type="entry name" value="PAP2"/>
    <property type="match status" value="1"/>
</dbReference>
<dbReference type="GO" id="GO:0005886">
    <property type="term" value="C:plasma membrane"/>
    <property type="evidence" value="ECO:0007669"/>
    <property type="project" value="UniProtKB-SubCell"/>
</dbReference>
<evidence type="ECO:0000313" key="12">
    <source>
        <dbReference type="EMBL" id="MDT8843433.1"/>
    </source>
</evidence>
<dbReference type="EMBL" id="JANSLM010000025">
    <property type="protein sequence ID" value="MDT8843433.1"/>
    <property type="molecule type" value="Genomic_DNA"/>
</dbReference>
<dbReference type="Pfam" id="PF14067">
    <property type="entry name" value="LssY_C"/>
    <property type="match status" value="1"/>
</dbReference>
<reference evidence="12" key="2">
    <citation type="submission" date="2022-08" db="EMBL/GenBank/DDBJ databases">
        <authorList>
            <person name="Kim S.-J."/>
        </authorList>
    </citation>
    <scope>NUCLEOTIDE SEQUENCE</scope>
    <source>
        <strain evidence="12">KJ</strain>
    </source>
</reference>
<sequence>MHAWLNSVSAHPYIVLAIVFGVACAESLAVVGTFIPAGIVMFAAGALIGAGVLNAWATLVIAALGAISGDGISFELGHRYHREVRTWWMEKGHEAVWERGERFVQRHGGKSIVLARFLGPVRAIVPLVVGAAHMPRRRFYPINVGSALAWSPAHIGPGIVFGASAQLAEAVSGRLAVMLLVLSALVWLVVWLTRVAVQRGVPLAGNAVGLALHRLRLRHPELAGRLMRVINPDKAEFQTLAMLTLLFIGSFWLFLGILQDVVAKDPLVRADTALYSFLQTLRTSLTDELMVGMVELSGYDAGLLVAAGILVALLVRRCWRTAAWWVITVGIAAALSPVIEPGGSYVRPLNWHMGVTHTPLPDGHATFNVLVYGFLCWLLIRRQAPLWRNAVIVIVALWVTMTGFARLYLGEDWLAGVLGGWSLGLAWFAVLAGTYAYKQVHDDLRPKVLAGLTGGVIAILGTWAIPAHLQTDLARYRPTTHETALTLNQWTDGGWHALPARRSEISGDEEEKFPLQWAASDVIITQQLESAGWQAAPAWSIRSALQWLFPKTSVNVLPVLPKLADGTSADLTFVKFDARRPMARWVVRLWRSRYRVRTGSDAGIPVWYGALYQEAFSQPWHLVTLGTATNWPDASGIPPLLPADLRTLSRSAIDAGSVRHALLVLPTVPTAPSH</sequence>
<evidence type="ECO:0000313" key="11">
    <source>
        <dbReference type="EMBL" id="AJZ56566.1"/>
    </source>
</evidence>
<feature type="transmembrane region" description="Helical" evidence="7">
    <location>
        <begin position="175"/>
        <end position="193"/>
    </location>
</feature>
<dbReference type="CDD" id="cd03392">
    <property type="entry name" value="PAP2_like_2"/>
    <property type="match status" value="1"/>
</dbReference>
<evidence type="ECO:0000313" key="13">
    <source>
        <dbReference type="Proteomes" id="UP000032614"/>
    </source>
</evidence>
<feature type="transmembrane region" description="Helical" evidence="7">
    <location>
        <begin position="237"/>
        <end position="258"/>
    </location>
</feature>
<evidence type="ECO:0000256" key="6">
    <source>
        <dbReference type="ARBA" id="ARBA00023136"/>
    </source>
</evidence>
<dbReference type="Pfam" id="PF09335">
    <property type="entry name" value="VTT_dom"/>
    <property type="match status" value="1"/>
</dbReference>
<organism evidence="12 14">
    <name type="scientific">Paraburkholderia fungorum</name>
    <dbReference type="NCBI Taxonomy" id="134537"/>
    <lineage>
        <taxon>Bacteria</taxon>
        <taxon>Pseudomonadati</taxon>
        <taxon>Pseudomonadota</taxon>
        <taxon>Betaproteobacteria</taxon>
        <taxon>Burkholderiales</taxon>
        <taxon>Burkholderiaceae</taxon>
        <taxon>Paraburkholderia</taxon>
    </lineage>
</organism>
<dbReference type="SUPFAM" id="SSF48317">
    <property type="entry name" value="Acid phosphatase/Vanadium-dependent haloperoxidase"/>
    <property type="match status" value="1"/>
</dbReference>
<feature type="transmembrane region" description="Helical" evidence="7">
    <location>
        <begin position="322"/>
        <end position="343"/>
    </location>
</feature>
<protein>
    <submittedName>
        <fullName evidence="11">PAP2 superfamily protein</fullName>
    </submittedName>
    <submittedName>
        <fullName evidence="12">VTT domain-containing protein</fullName>
    </submittedName>
</protein>
<evidence type="ECO:0000256" key="4">
    <source>
        <dbReference type="ARBA" id="ARBA00022692"/>
    </source>
</evidence>
<evidence type="ECO:0000259" key="8">
    <source>
        <dbReference type="Pfam" id="PF01569"/>
    </source>
</evidence>
<feature type="domain" description="LssY-like C-terminal" evidence="10">
    <location>
        <begin position="497"/>
        <end position="611"/>
    </location>
</feature>
<dbReference type="Proteomes" id="UP000032614">
    <property type="component" value="Chromosome 3"/>
</dbReference>
<dbReference type="InterPro" id="IPR000326">
    <property type="entry name" value="PAP2/HPO"/>
</dbReference>
<evidence type="ECO:0000256" key="3">
    <source>
        <dbReference type="ARBA" id="ARBA00022475"/>
    </source>
</evidence>
<keyword evidence="5 7" id="KW-1133">Transmembrane helix</keyword>
<feature type="domain" description="VTT" evidence="9">
    <location>
        <begin position="35"/>
        <end position="155"/>
    </location>
</feature>
<evidence type="ECO:0000256" key="2">
    <source>
        <dbReference type="ARBA" id="ARBA00010792"/>
    </source>
</evidence>
<evidence type="ECO:0000313" key="14">
    <source>
        <dbReference type="Proteomes" id="UP001246473"/>
    </source>
</evidence>
<feature type="transmembrane region" description="Helical" evidence="7">
    <location>
        <begin position="113"/>
        <end position="134"/>
    </location>
</feature>
<dbReference type="EMBL" id="CP010025">
    <property type="protein sequence ID" value="AJZ56566.1"/>
    <property type="molecule type" value="Genomic_DNA"/>
</dbReference>
<dbReference type="InterPro" id="IPR036938">
    <property type="entry name" value="PAP2/HPO_sf"/>
</dbReference>
<dbReference type="GeneID" id="66513939"/>
<feature type="transmembrane region" description="Helical" evidence="7">
    <location>
        <begin position="296"/>
        <end position="315"/>
    </location>
</feature>
<dbReference type="InterPro" id="IPR032816">
    <property type="entry name" value="VTT_dom"/>
</dbReference>
<dbReference type="Proteomes" id="UP001246473">
    <property type="component" value="Unassembled WGS sequence"/>
</dbReference>
<keyword evidence="4 7" id="KW-0812">Transmembrane</keyword>
<reference evidence="11 13" key="1">
    <citation type="journal article" date="2015" name="Genome Announc.">
        <title>Complete genome sequences for 59 burkholderia isolates, both pathogenic and near neighbor.</title>
        <authorList>
            <person name="Johnson S.L."/>
            <person name="Bishop-Lilly K.A."/>
            <person name="Ladner J.T."/>
            <person name="Daligault H.E."/>
            <person name="Davenport K.W."/>
            <person name="Jaissle J."/>
            <person name="Frey K.G."/>
            <person name="Koroleva G.I."/>
            <person name="Bruce D.C."/>
            <person name="Coyne S.R."/>
            <person name="Broomall S.M."/>
            <person name="Li P.E."/>
            <person name="Teshima H."/>
            <person name="Gibbons H.S."/>
            <person name="Palacios G.F."/>
            <person name="Rosenzweig C.N."/>
            <person name="Redden C.L."/>
            <person name="Xu Y."/>
            <person name="Minogue T.D."/>
            <person name="Chain P.S."/>
        </authorList>
    </citation>
    <scope>NUCLEOTIDE SEQUENCE [LARGE SCALE GENOMIC DNA]</scope>
    <source>
        <strain evidence="11 13">ATCC BAA-463</strain>
    </source>
</reference>
<feature type="domain" description="Phosphatidic acid phosphatase type 2/haloperoxidase" evidence="8">
    <location>
        <begin position="357"/>
        <end position="435"/>
    </location>
</feature>
<dbReference type="RefSeq" id="WP_046565217.1">
    <property type="nucleotide sequence ID" value="NZ_CP010025.1"/>
</dbReference>
<dbReference type="PANTHER" id="PTHR30353:SF15">
    <property type="entry name" value="INNER MEMBRANE PROTEIN YABI"/>
    <property type="match status" value="1"/>
</dbReference>
<evidence type="ECO:0000256" key="1">
    <source>
        <dbReference type="ARBA" id="ARBA00004651"/>
    </source>
</evidence>
<feature type="transmembrane region" description="Helical" evidence="7">
    <location>
        <begin position="12"/>
        <end position="35"/>
    </location>
</feature>
<keyword evidence="6 7" id="KW-0472">Membrane</keyword>
<dbReference type="Gene3D" id="1.20.144.10">
    <property type="entry name" value="Phosphatidic acid phosphatase type 2/haloperoxidase"/>
    <property type="match status" value="1"/>
</dbReference>
<dbReference type="PANTHER" id="PTHR30353">
    <property type="entry name" value="INNER MEMBRANE PROTEIN DEDA-RELATED"/>
    <property type="match status" value="1"/>
</dbReference>
<feature type="transmembrane region" description="Helical" evidence="7">
    <location>
        <begin position="387"/>
        <end position="407"/>
    </location>
</feature>
<comment type="subcellular location">
    <subcellularLocation>
        <location evidence="1">Cell membrane</location>
        <topology evidence="1">Multi-pass membrane protein</topology>
    </subcellularLocation>
</comment>
<gene>
    <name evidence="11" type="ORF">OI25_7676</name>
    <name evidence="12" type="ORF">ParKJ_39105</name>
</gene>
<proteinExistence type="inferred from homology"/>
<keyword evidence="3" id="KW-1003">Cell membrane</keyword>
<dbReference type="InterPro" id="IPR025902">
    <property type="entry name" value="LssY-like-C_dom"/>
</dbReference>
<feature type="transmembrane region" description="Helical" evidence="7">
    <location>
        <begin position="41"/>
        <end position="67"/>
    </location>
</feature>
<evidence type="ECO:0000256" key="7">
    <source>
        <dbReference type="SAM" id="Phobius"/>
    </source>
</evidence>
<accession>A0AAP5UYI2</accession>
<evidence type="ECO:0000259" key="10">
    <source>
        <dbReference type="Pfam" id="PF14067"/>
    </source>
</evidence>
<name>A0AAP5UYI2_9BURK</name>
<comment type="similarity">
    <text evidence="2">Belongs to the DedA family.</text>
</comment>
<feature type="transmembrane region" description="Helical" evidence="7">
    <location>
        <begin position="363"/>
        <end position="380"/>
    </location>
</feature>
<dbReference type="AlphaFoldDB" id="A0AAP5UYI2"/>
<feature type="transmembrane region" description="Helical" evidence="7">
    <location>
        <begin position="449"/>
        <end position="469"/>
    </location>
</feature>